<name>A0A7C4L034_9CHLR</name>
<dbReference type="EMBL" id="DSXR01000082">
    <property type="protein sequence ID" value="HGS87598.1"/>
    <property type="molecule type" value="Genomic_DNA"/>
</dbReference>
<keyword evidence="2" id="KW-0812">Transmembrane</keyword>
<evidence type="ECO:0000256" key="2">
    <source>
        <dbReference type="SAM" id="Phobius"/>
    </source>
</evidence>
<proteinExistence type="predicted"/>
<feature type="compositionally biased region" description="Low complexity" evidence="1">
    <location>
        <begin position="12"/>
        <end position="25"/>
    </location>
</feature>
<evidence type="ECO:0000256" key="1">
    <source>
        <dbReference type="SAM" id="MobiDB-lite"/>
    </source>
</evidence>
<feature type="transmembrane region" description="Helical" evidence="2">
    <location>
        <begin position="71"/>
        <end position="101"/>
    </location>
</feature>
<evidence type="ECO:0000313" key="3">
    <source>
        <dbReference type="EMBL" id="HGS87598.1"/>
    </source>
</evidence>
<keyword evidence="2" id="KW-0472">Membrane</keyword>
<reference evidence="3" key="1">
    <citation type="journal article" date="2020" name="mSystems">
        <title>Genome- and Community-Level Interaction Insights into Carbon Utilization and Element Cycling Functions of Hydrothermarchaeota in Hydrothermal Sediment.</title>
        <authorList>
            <person name="Zhou Z."/>
            <person name="Liu Y."/>
            <person name="Xu W."/>
            <person name="Pan J."/>
            <person name="Luo Z.H."/>
            <person name="Li M."/>
        </authorList>
    </citation>
    <scope>NUCLEOTIDE SEQUENCE [LARGE SCALE GENOMIC DNA]</scope>
    <source>
        <strain evidence="3">SpSt-556</strain>
    </source>
</reference>
<dbReference type="AlphaFoldDB" id="A0A7C4L034"/>
<feature type="transmembrane region" description="Helical" evidence="2">
    <location>
        <begin position="39"/>
        <end position="59"/>
    </location>
</feature>
<organism evidence="3">
    <name type="scientific">Bellilinea caldifistulae</name>
    <dbReference type="NCBI Taxonomy" id="360411"/>
    <lineage>
        <taxon>Bacteria</taxon>
        <taxon>Bacillati</taxon>
        <taxon>Chloroflexota</taxon>
        <taxon>Anaerolineae</taxon>
        <taxon>Anaerolineales</taxon>
        <taxon>Anaerolineaceae</taxon>
        <taxon>Bellilinea</taxon>
    </lineage>
</organism>
<accession>A0A7C4L034</accession>
<comment type="caution">
    <text evidence="3">The sequence shown here is derived from an EMBL/GenBank/DDBJ whole genome shotgun (WGS) entry which is preliminary data.</text>
</comment>
<protein>
    <submittedName>
        <fullName evidence="3">Uncharacterized protein</fullName>
    </submittedName>
</protein>
<sequence length="156" mass="17049">MTVEPQLTPVESPGQPSNTQPQPSSSEERSADNRRATGIIVGVVVVMLLIIGGIVLLALAPESTTAKVRDIFIIVMALESLVLGVAVIVLIIQVATLINLLQNEIKPILDSTNETVNHLRGTTQFLSNNLVEPVMKLNEYLAGLRKLFDFIRPDRR</sequence>
<feature type="region of interest" description="Disordered" evidence="1">
    <location>
        <begin position="1"/>
        <end position="32"/>
    </location>
</feature>
<keyword evidence="2" id="KW-1133">Transmembrane helix</keyword>
<gene>
    <name evidence="3" type="ORF">ENT17_08250</name>
</gene>